<proteinExistence type="inferred from homology"/>
<dbReference type="Gene3D" id="1.10.10.60">
    <property type="entry name" value="Homeodomain-like"/>
    <property type="match status" value="1"/>
</dbReference>
<dbReference type="PRINTS" id="PR01591">
    <property type="entry name" value="DNABINDNGFIS"/>
</dbReference>
<evidence type="ECO:0000256" key="2">
    <source>
        <dbReference type="ARBA" id="ARBA00023125"/>
    </source>
</evidence>
<evidence type="ECO:0000313" key="5">
    <source>
        <dbReference type="EMBL" id="RZO17802.1"/>
    </source>
</evidence>
<organism evidence="5 6">
    <name type="scientific">SAR92 clade bacterium</name>
    <dbReference type="NCBI Taxonomy" id="2315479"/>
    <lineage>
        <taxon>Bacteria</taxon>
        <taxon>Pseudomonadati</taxon>
        <taxon>Pseudomonadota</taxon>
        <taxon>Gammaproteobacteria</taxon>
        <taxon>Cellvibrionales</taxon>
        <taxon>Porticoccaceae</taxon>
        <taxon>SAR92 clade</taxon>
    </lineage>
</organism>
<gene>
    <name evidence="5" type="primary">fis</name>
    <name evidence="5" type="ORF">EVB03_10300</name>
</gene>
<evidence type="ECO:0000256" key="1">
    <source>
        <dbReference type="ARBA" id="ARBA00008559"/>
    </source>
</evidence>
<dbReference type="GO" id="GO:0006355">
    <property type="term" value="P:regulation of DNA-templated transcription"/>
    <property type="evidence" value="ECO:0007669"/>
    <property type="project" value="InterPro"/>
</dbReference>
<dbReference type="InterPro" id="IPR002197">
    <property type="entry name" value="HTH_Fis"/>
</dbReference>
<dbReference type="AlphaFoldDB" id="A0A520M987"/>
<comment type="similarity">
    <text evidence="1">Belongs to the transcriptional regulatory Fis family.</text>
</comment>
<dbReference type="PANTHER" id="PTHR47918:SF1">
    <property type="entry name" value="DNA-BINDING PROTEIN FIS"/>
    <property type="match status" value="1"/>
</dbReference>
<evidence type="ECO:0000256" key="3">
    <source>
        <dbReference type="ARBA" id="ARBA00029540"/>
    </source>
</evidence>
<dbReference type="InterPro" id="IPR005412">
    <property type="entry name" value="Fis_DNA-bd"/>
</dbReference>
<dbReference type="InterPro" id="IPR050207">
    <property type="entry name" value="Trans_regulatory_Fis"/>
</dbReference>
<dbReference type="EMBL" id="SHBP01000035">
    <property type="protein sequence ID" value="RZO17802.1"/>
    <property type="molecule type" value="Genomic_DNA"/>
</dbReference>
<dbReference type="Pfam" id="PF02954">
    <property type="entry name" value="HTH_8"/>
    <property type="match status" value="1"/>
</dbReference>
<reference evidence="5 6" key="1">
    <citation type="submission" date="2019-02" db="EMBL/GenBank/DDBJ databases">
        <title>Prokaryotic population dynamics and viral predation in marine succession experiment using metagenomics: the confinement effect.</title>
        <authorList>
            <person name="Haro-Moreno J.M."/>
            <person name="Rodriguez-Valera F."/>
            <person name="Lopez-Perez M."/>
        </authorList>
    </citation>
    <scope>NUCLEOTIDE SEQUENCE [LARGE SCALE GENOMIC DNA]</scope>
    <source>
        <strain evidence="5">MED-G170</strain>
    </source>
</reference>
<feature type="domain" description="DNA binding HTH" evidence="4">
    <location>
        <begin position="64"/>
        <end position="103"/>
    </location>
</feature>
<evidence type="ECO:0000313" key="6">
    <source>
        <dbReference type="Proteomes" id="UP000315889"/>
    </source>
</evidence>
<dbReference type="GO" id="GO:0043565">
    <property type="term" value="F:sequence-specific DNA binding"/>
    <property type="evidence" value="ECO:0007669"/>
    <property type="project" value="InterPro"/>
</dbReference>
<keyword evidence="2 5" id="KW-0238">DNA-binding</keyword>
<name>A0A520M987_9GAMM</name>
<dbReference type="PANTHER" id="PTHR47918">
    <property type="entry name" value="DNA-BINDING PROTEIN FIS"/>
    <property type="match status" value="1"/>
</dbReference>
<dbReference type="InterPro" id="IPR009057">
    <property type="entry name" value="Homeodomain-like_sf"/>
</dbReference>
<protein>
    <recommendedName>
        <fullName evidence="3">Putative Fis-like DNA-binding protein</fullName>
    </recommendedName>
</protein>
<evidence type="ECO:0000259" key="4">
    <source>
        <dbReference type="Pfam" id="PF02954"/>
    </source>
</evidence>
<comment type="caution">
    <text evidence="5">The sequence shown here is derived from an EMBL/GenBank/DDBJ whole genome shotgun (WGS) entry which is preliminary data.</text>
</comment>
<dbReference type="PRINTS" id="PR01590">
    <property type="entry name" value="HTHFIS"/>
</dbReference>
<dbReference type="Proteomes" id="UP000315889">
    <property type="component" value="Unassembled WGS sequence"/>
</dbReference>
<accession>A0A520M987</accession>
<sequence length="106" mass="11995">MNTDKALELQKINQAINDEYGLDPRTPITDTQQSLRLSVASAMDRYFENLGGQSTVNLYDLVMTEVETPLLMAVLEYTKNNQSKAAEILGLNRGTLRKKLKQYDLL</sequence>
<dbReference type="SUPFAM" id="SSF46689">
    <property type="entry name" value="Homeodomain-like"/>
    <property type="match status" value="1"/>
</dbReference>
<dbReference type="NCBIfam" id="NF001659">
    <property type="entry name" value="PRK00430.1"/>
    <property type="match status" value="1"/>
</dbReference>